<comment type="caution">
    <text evidence="1">The sequence shown here is derived from an EMBL/GenBank/DDBJ whole genome shotgun (WGS) entry which is preliminary data.</text>
</comment>
<dbReference type="Proteomes" id="UP000216605">
    <property type="component" value="Unassembled WGS sequence"/>
</dbReference>
<protein>
    <submittedName>
        <fullName evidence="1">TraB/GumN family protein</fullName>
    </submittedName>
</protein>
<dbReference type="AlphaFoldDB" id="A0A255Z8R4"/>
<dbReference type="RefSeq" id="WP_094414171.1">
    <property type="nucleotide sequence ID" value="NZ_NOXV01000249.1"/>
</dbReference>
<accession>A0A255Z8R4</accession>
<dbReference type="EMBL" id="NOXV01000249">
    <property type="protein sequence ID" value="OYQ37822.1"/>
    <property type="molecule type" value="Genomic_DNA"/>
</dbReference>
<dbReference type="OrthoDB" id="9798714at2"/>
<keyword evidence="2" id="KW-1185">Reference proteome</keyword>
<dbReference type="InterPro" id="IPR002816">
    <property type="entry name" value="TraB/PrgY/GumN_fam"/>
</dbReference>
<dbReference type="Pfam" id="PF01963">
    <property type="entry name" value="TraB_PrgY_gumN"/>
    <property type="match status" value="1"/>
</dbReference>
<reference evidence="1 2" key="1">
    <citation type="submission" date="2017-07" db="EMBL/GenBank/DDBJ databases">
        <title>Flavobacterium cyanobacteriorum sp. nov., isolated from cyanobacterial aggregates in a eutrophic lake.</title>
        <authorList>
            <person name="Cai H."/>
        </authorList>
    </citation>
    <scope>NUCLEOTIDE SEQUENCE [LARGE SCALE GENOMIC DNA]</scope>
    <source>
        <strain evidence="1 2">TH021</strain>
    </source>
</reference>
<sequence length="284" mass="31416">MKKILTCLISLVAVLAQGQKLENALLWKISGNGLSKPSYLFGTMHITCNATLNKNVLKALDETGQLYLELDMDDPNMQAEMMGGMMMKDGKKMSTLASPEDFKAVDDLLTKNLGMSAKMLDSFMPSLVEMMLMPKMLDCPMQSIEEELIKVSKKQNEEIKGLETVADQMAALTAIPYEEQMKELVKTARDGMAASKAKYATLDKIYQSGNLEAIEAFMKAEENKMYADNSASLLDERNRKWIPVIEKAANEKPTFIGVGAAHLGGENGVIILLRKKGYKVEAVQ</sequence>
<evidence type="ECO:0000313" key="2">
    <source>
        <dbReference type="Proteomes" id="UP000216605"/>
    </source>
</evidence>
<dbReference type="CDD" id="cd14789">
    <property type="entry name" value="Tiki"/>
    <property type="match status" value="1"/>
</dbReference>
<gene>
    <name evidence="1" type="ORF">CHU92_07460</name>
</gene>
<dbReference type="InterPro" id="IPR047111">
    <property type="entry name" value="YbaP-like"/>
</dbReference>
<dbReference type="PANTHER" id="PTHR40590:SF1">
    <property type="entry name" value="CYTOPLASMIC PROTEIN"/>
    <property type="match status" value="1"/>
</dbReference>
<evidence type="ECO:0000313" key="1">
    <source>
        <dbReference type="EMBL" id="OYQ37822.1"/>
    </source>
</evidence>
<organism evidence="1 2">
    <name type="scientific">Flavobacterium cyanobacteriorum</name>
    <dbReference type="NCBI Taxonomy" id="2022802"/>
    <lineage>
        <taxon>Bacteria</taxon>
        <taxon>Pseudomonadati</taxon>
        <taxon>Bacteroidota</taxon>
        <taxon>Flavobacteriia</taxon>
        <taxon>Flavobacteriales</taxon>
        <taxon>Flavobacteriaceae</taxon>
        <taxon>Flavobacterium</taxon>
    </lineage>
</organism>
<proteinExistence type="predicted"/>
<name>A0A255Z8R4_9FLAO</name>
<dbReference type="PANTHER" id="PTHR40590">
    <property type="entry name" value="CYTOPLASMIC PROTEIN-RELATED"/>
    <property type="match status" value="1"/>
</dbReference>